<evidence type="ECO:0000313" key="1">
    <source>
        <dbReference type="EMBL" id="KAF4455908.1"/>
    </source>
</evidence>
<dbReference type="Proteomes" id="UP000605986">
    <property type="component" value="Unassembled WGS sequence"/>
</dbReference>
<reference evidence="1" key="1">
    <citation type="submission" date="2020-01" db="EMBL/GenBank/DDBJ databases">
        <title>Identification and distribution of gene clusters putatively required for synthesis of sphingolipid metabolism inhibitors in phylogenetically diverse species of the filamentous fungus Fusarium.</title>
        <authorList>
            <person name="Kim H.-S."/>
            <person name="Busman M."/>
            <person name="Brown D.W."/>
            <person name="Divon H."/>
            <person name="Uhlig S."/>
            <person name="Proctor R.H."/>
        </authorList>
    </citation>
    <scope>NUCLEOTIDE SEQUENCE</scope>
    <source>
        <strain evidence="1">NRRL 53441</strain>
    </source>
</reference>
<protein>
    <submittedName>
        <fullName evidence="1">Uncharacterized protein</fullName>
    </submittedName>
</protein>
<comment type="caution">
    <text evidence="1">The sequence shown here is derived from an EMBL/GenBank/DDBJ whole genome shotgun (WGS) entry which is preliminary data.</text>
</comment>
<dbReference type="AlphaFoldDB" id="A0A8H4KV82"/>
<gene>
    <name evidence="1" type="ORF">F53441_1845</name>
</gene>
<dbReference type="EMBL" id="JAADJG010000075">
    <property type="protein sequence ID" value="KAF4455908.1"/>
    <property type="molecule type" value="Genomic_DNA"/>
</dbReference>
<evidence type="ECO:0000313" key="2">
    <source>
        <dbReference type="Proteomes" id="UP000605986"/>
    </source>
</evidence>
<keyword evidence="2" id="KW-1185">Reference proteome</keyword>
<accession>A0A8H4KV82</accession>
<organism evidence="1 2">
    <name type="scientific">Fusarium austroafricanum</name>
    <dbReference type="NCBI Taxonomy" id="2364996"/>
    <lineage>
        <taxon>Eukaryota</taxon>
        <taxon>Fungi</taxon>
        <taxon>Dikarya</taxon>
        <taxon>Ascomycota</taxon>
        <taxon>Pezizomycotina</taxon>
        <taxon>Sordariomycetes</taxon>
        <taxon>Hypocreomycetidae</taxon>
        <taxon>Hypocreales</taxon>
        <taxon>Nectriaceae</taxon>
        <taxon>Fusarium</taxon>
        <taxon>Fusarium concolor species complex</taxon>
    </lineage>
</organism>
<proteinExistence type="predicted"/>
<name>A0A8H4KV82_9HYPO</name>
<sequence>MALQYVKALAPDRGFSEPQHPSPCVLLETIPGTLPSGANVYHGELPSSSPPRPWPMPLPTLRTLQIYVKLDWLAPEE</sequence>